<evidence type="ECO:0000259" key="1">
    <source>
        <dbReference type="PROSITE" id="PS51186"/>
    </source>
</evidence>
<keyword evidence="2" id="KW-0808">Transferase</keyword>
<dbReference type="Proteomes" id="UP001232725">
    <property type="component" value="Unassembled WGS sequence"/>
</dbReference>
<gene>
    <name evidence="2" type="ORF">Q9R02_09470</name>
</gene>
<dbReference type="Gene3D" id="3.40.630.30">
    <property type="match status" value="1"/>
</dbReference>
<protein>
    <submittedName>
        <fullName evidence="2">GNAT family protein</fullName>
        <ecNumber evidence="2">2.-.-.-</ecNumber>
    </submittedName>
</protein>
<organism evidence="2 3">
    <name type="scientific">Arthrobacter horti</name>
    <dbReference type="NCBI Taxonomy" id="3068273"/>
    <lineage>
        <taxon>Bacteria</taxon>
        <taxon>Bacillati</taxon>
        <taxon>Actinomycetota</taxon>
        <taxon>Actinomycetes</taxon>
        <taxon>Micrococcales</taxon>
        <taxon>Micrococcaceae</taxon>
        <taxon>Arthrobacter</taxon>
    </lineage>
</organism>
<evidence type="ECO:0000313" key="3">
    <source>
        <dbReference type="Proteomes" id="UP001232725"/>
    </source>
</evidence>
<dbReference type="EMBL" id="JAVALS010000005">
    <property type="protein sequence ID" value="MDP5227379.1"/>
    <property type="molecule type" value="Genomic_DNA"/>
</dbReference>
<name>A0ABT9IP64_9MICC</name>
<accession>A0ABT9IP64</accession>
<dbReference type="InterPro" id="IPR000182">
    <property type="entry name" value="GNAT_dom"/>
</dbReference>
<dbReference type="EC" id="2.-.-.-" evidence="2"/>
<comment type="caution">
    <text evidence="2">The sequence shown here is derived from an EMBL/GenBank/DDBJ whole genome shotgun (WGS) entry which is preliminary data.</text>
</comment>
<keyword evidence="2" id="KW-0418">Kinase</keyword>
<dbReference type="SUPFAM" id="SSF55729">
    <property type="entry name" value="Acyl-CoA N-acyltransferases (Nat)"/>
    <property type="match status" value="1"/>
</dbReference>
<dbReference type="GO" id="GO:0016301">
    <property type="term" value="F:kinase activity"/>
    <property type="evidence" value="ECO:0007669"/>
    <property type="project" value="UniProtKB-KW"/>
</dbReference>
<reference evidence="2 3" key="1">
    <citation type="submission" date="2023-08" db="EMBL/GenBank/DDBJ databases">
        <title>Arthrobacter horti sp. nov., isolated from forest soil.</title>
        <authorList>
            <person name="Park M."/>
        </authorList>
    </citation>
    <scope>NUCLEOTIDE SEQUENCE [LARGE SCALE GENOMIC DNA]</scope>
    <source>
        <strain evidence="2 3">YJM1</strain>
    </source>
</reference>
<dbReference type="Pfam" id="PF13302">
    <property type="entry name" value="Acetyltransf_3"/>
    <property type="match status" value="1"/>
</dbReference>
<evidence type="ECO:0000313" key="2">
    <source>
        <dbReference type="EMBL" id="MDP5227379.1"/>
    </source>
</evidence>
<dbReference type="RefSeq" id="WP_305996427.1">
    <property type="nucleotide sequence ID" value="NZ_JAVALS010000005.1"/>
</dbReference>
<proteinExistence type="predicted"/>
<feature type="domain" description="N-acetyltransferase" evidence="1">
    <location>
        <begin position="20"/>
        <end position="189"/>
    </location>
</feature>
<keyword evidence="3" id="KW-1185">Reference proteome</keyword>
<dbReference type="PROSITE" id="PS51186">
    <property type="entry name" value="GNAT"/>
    <property type="match status" value="1"/>
</dbReference>
<dbReference type="InterPro" id="IPR016181">
    <property type="entry name" value="Acyl_CoA_acyltransferase"/>
</dbReference>
<sequence>MLTLEEIFPPFGLRLRTPRLELRILQDGDLPELMVAVDAGIHEPGQSPFSVPWSEAPAEELPANMARFHWGTRSGFTPEKWELAFGVWFEGALIGSQSLTAHDFAKRRAVESGSWLRKDFQGWGIGKEMRAAILLYAFDFLGASMAESSAMTWNRRSLGVSYALGYLDNGLRREYDSQGGATEVQHLRLDAQNLLRPAWTLDVAGHEAFARFVGLTPPAK</sequence>